<dbReference type="EMBL" id="JBJKTR010000013">
    <property type="protein sequence ID" value="KAL3349622.1"/>
    <property type="molecule type" value="Genomic_DNA"/>
</dbReference>
<accession>A0ABD2T1B0</accession>
<evidence type="ECO:0000313" key="2">
    <source>
        <dbReference type="EMBL" id="KAL3349622.1"/>
    </source>
</evidence>
<name>A0ABD2T1B0_9SOLN</name>
<proteinExistence type="predicted"/>
<reference evidence="2 3" key="1">
    <citation type="submission" date="2024-05" db="EMBL/GenBank/DDBJ databases">
        <title>De novo assembly of an allotetraploid wild potato.</title>
        <authorList>
            <person name="Hosaka A.J."/>
        </authorList>
    </citation>
    <scope>NUCLEOTIDE SEQUENCE [LARGE SCALE GENOMIC DNA]</scope>
    <source>
        <tissue evidence="2">Young leaves</tissue>
    </source>
</reference>
<gene>
    <name evidence="2" type="ORF">AABB24_022636</name>
</gene>
<dbReference type="Proteomes" id="UP001627284">
    <property type="component" value="Unassembled WGS sequence"/>
</dbReference>
<evidence type="ECO:0000313" key="3">
    <source>
        <dbReference type="Proteomes" id="UP001627284"/>
    </source>
</evidence>
<feature type="region of interest" description="Disordered" evidence="1">
    <location>
        <begin position="84"/>
        <end position="111"/>
    </location>
</feature>
<dbReference type="AlphaFoldDB" id="A0ABD2T1B0"/>
<organism evidence="2 3">
    <name type="scientific">Solanum stoloniferum</name>
    <dbReference type="NCBI Taxonomy" id="62892"/>
    <lineage>
        <taxon>Eukaryota</taxon>
        <taxon>Viridiplantae</taxon>
        <taxon>Streptophyta</taxon>
        <taxon>Embryophyta</taxon>
        <taxon>Tracheophyta</taxon>
        <taxon>Spermatophyta</taxon>
        <taxon>Magnoliopsida</taxon>
        <taxon>eudicotyledons</taxon>
        <taxon>Gunneridae</taxon>
        <taxon>Pentapetalae</taxon>
        <taxon>asterids</taxon>
        <taxon>lamiids</taxon>
        <taxon>Solanales</taxon>
        <taxon>Solanaceae</taxon>
        <taxon>Solanoideae</taxon>
        <taxon>Solaneae</taxon>
        <taxon>Solanum</taxon>
    </lineage>
</organism>
<feature type="compositionally biased region" description="Acidic residues" evidence="1">
    <location>
        <begin position="33"/>
        <end position="43"/>
    </location>
</feature>
<evidence type="ECO:0000256" key="1">
    <source>
        <dbReference type="SAM" id="MobiDB-lite"/>
    </source>
</evidence>
<keyword evidence="3" id="KW-1185">Reference proteome</keyword>
<feature type="compositionally biased region" description="Polar residues" evidence="1">
    <location>
        <begin position="1"/>
        <end position="16"/>
    </location>
</feature>
<feature type="region of interest" description="Disordered" evidence="1">
    <location>
        <begin position="1"/>
        <end position="57"/>
    </location>
</feature>
<sequence>MSTNLENSESSDNASNGCMDEHSGINDVSVDNVEGDAVSDSDNEVSSPGRHGLDSLKDRQLSVEYLEDECDVVQDVDDLDVSRGEFSGKLPLKGLHKTPDLAYDPEERAKL</sequence>
<comment type="caution">
    <text evidence="2">The sequence shown here is derived from an EMBL/GenBank/DDBJ whole genome shotgun (WGS) entry which is preliminary data.</text>
</comment>
<protein>
    <submittedName>
        <fullName evidence="2">Uncharacterized protein</fullName>
    </submittedName>
</protein>